<feature type="transmembrane region" description="Helical" evidence="5">
    <location>
        <begin position="17"/>
        <end position="34"/>
    </location>
</feature>
<evidence type="ECO:0000256" key="5">
    <source>
        <dbReference type="SAM" id="Phobius"/>
    </source>
</evidence>
<protein>
    <recommendedName>
        <fullName evidence="6">DUF202 domain-containing protein</fullName>
    </recommendedName>
</protein>
<reference evidence="7 8" key="1">
    <citation type="submission" date="2021-12" db="EMBL/GenBank/DDBJ databases">
        <title>Genome sequencing of bacteria with rrn-lacking chromosome and rrn-plasmid.</title>
        <authorList>
            <person name="Anda M."/>
            <person name="Iwasaki W."/>
        </authorList>
    </citation>
    <scope>NUCLEOTIDE SEQUENCE [LARGE SCALE GENOMIC DNA]</scope>
    <source>
        <strain evidence="7 8">NBRC 101262</strain>
        <plasmid evidence="7 8">pPP1</plasmid>
    </source>
</reference>
<feature type="transmembrane region" description="Helical" evidence="5">
    <location>
        <begin position="46"/>
        <end position="73"/>
    </location>
</feature>
<sequence length="118" mass="13424">MAYLQDPRVFFATERTLLAWVRTEVALLGFTFLIKKFTMEAITGVISMASLHWIVGFLCFGTCLFSLLSVLHIYYSLNKLGPTELPTKFSKTFMMFVCITSLIMNIVISLIIITMKPL</sequence>
<evidence type="ECO:0000256" key="4">
    <source>
        <dbReference type="ARBA" id="ARBA00023136"/>
    </source>
</evidence>
<organism evidence="7 8">
    <name type="scientific">Persicobacter psychrovividus</name>
    <dbReference type="NCBI Taxonomy" id="387638"/>
    <lineage>
        <taxon>Bacteria</taxon>
        <taxon>Pseudomonadati</taxon>
        <taxon>Bacteroidota</taxon>
        <taxon>Cytophagia</taxon>
        <taxon>Cytophagales</taxon>
        <taxon>Persicobacteraceae</taxon>
        <taxon>Persicobacter</taxon>
    </lineage>
</organism>
<dbReference type="Pfam" id="PF02656">
    <property type="entry name" value="DUF202"/>
    <property type="match status" value="1"/>
</dbReference>
<proteinExistence type="predicted"/>
<keyword evidence="2 5" id="KW-0812">Transmembrane</keyword>
<dbReference type="InterPro" id="IPR003807">
    <property type="entry name" value="DUF202"/>
</dbReference>
<dbReference type="Proteomes" id="UP001354989">
    <property type="component" value="Plasmid pPP1"/>
</dbReference>
<keyword evidence="4 5" id="KW-0472">Membrane</keyword>
<feature type="domain" description="DUF202" evidence="6">
    <location>
        <begin position="8"/>
        <end position="76"/>
    </location>
</feature>
<evidence type="ECO:0000256" key="3">
    <source>
        <dbReference type="ARBA" id="ARBA00022989"/>
    </source>
</evidence>
<keyword evidence="7" id="KW-0614">Plasmid</keyword>
<name>A0ABN6LBB2_9BACT</name>
<evidence type="ECO:0000256" key="2">
    <source>
        <dbReference type="ARBA" id="ARBA00022692"/>
    </source>
</evidence>
<keyword evidence="8" id="KW-1185">Reference proteome</keyword>
<dbReference type="EMBL" id="AP025293">
    <property type="protein sequence ID" value="BDD00503.1"/>
    <property type="molecule type" value="Genomic_DNA"/>
</dbReference>
<evidence type="ECO:0000256" key="1">
    <source>
        <dbReference type="ARBA" id="ARBA00004127"/>
    </source>
</evidence>
<feature type="transmembrane region" description="Helical" evidence="5">
    <location>
        <begin position="93"/>
        <end position="113"/>
    </location>
</feature>
<keyword evidence="3 5" id="KW-1133">Transmembrane helix</keyword>
<evidence type="ECO:0000313" key="7">
    <source>
        <dbReference type="EMBL" id="BDD00503.1"/>
    </source>
</evidence>
<gene>
    <name evidence="7" type="ORF">PEPS_27830</name>
</gene>
<accession>A0ABN6LBB2</accession>
<evidence type="ECO:0000259" key="6">
    <source>
        <dbReference type="Pfam" id="PF02656"/>
    </source>
</evidence>
<dbReference type="RefSeq" id="WP_332921523.1">
    <property type="nucleotide sequence ID" value="NZ_AP025293.1"/>
</dbReference>
<comment type="subcellular location">
    <subcellularLocation>
        <location evidence="1">Endomembrane system</location>
        <topology evidence="1">Multi-pass membrane protein</topology>
    </subcellularLocation>
</comment>
<geneLocation type="plasmid" evidence="7 8">
    <name>pPP1</name>
</geneLocation>
<evidence type="ECO:0000313" key="8">
    <source>
        <dbReference type="Proteomes" id="UP001354989"/>
    </source>
</evidence>